<dbReference type="GeneID" id="19903204"/>
<dbReference type="RefSeq" id="XP_007781964.1">
    <property type="nucleotide sequence ID" value="XM_007783774.1"/>
</dbReference>
<dbReference type="PANTHER" id="PTHR33048">
    <property type="entry name" value="PTH11-LIKE INTEGRAL MEMBRANE PROTEIN (AFU_ORTHOLOGUE AFUA_5G11245)"/>
    <property type="match status" value="1"/>
</dbReference>
<feature type="transmembrane region" description="Helical" evidence="7">
    <location>
        <begin position="98"/>
        <end position="120"/>
    </location>
</feature>
<evidence type="ECO:0000256" key="1">
    <source>
        <dbReference type="ARBA" id="ARBA00004141"/>
    </source>
</evidence>
<dbReference type="AlphaFoldDB" id="R7YXM9"/>
<feature type="compositionally biased region" description="Polar residues" evidence="6">
    <location>
        <begin position="226"/>
        <end position="241"/>
    </location>
</feature>
<evidence type="ECO:0000313" key="9">
    <source>
        <dbReference type="EMBL" id="EON66647.1"/>
    </source>
</evidence>
<dbReference type="OMA" id="RRVIWIV"/>
<evidence type="ECO:0000256" key="6">
    <source>
        <dbReference type="SAM" id="MobiDB-lite"/>
    </source>
</evidence>
<dbReference type="InterPro" id="IPR052337">
    <property type="entry name" value="SAT4-like"/>
</dbReference>
<dbReference type="HOGENOM" id="CLU_963155_0_0_1"/>
<feature type="region of interest" description="Disordered" evidence="6">
    <location>
        <begin position="215"/>
        <end position="252"/>
    </location>
</feature>
<dbReference type="InterPro" id="IPR049326">
    <property type="entry name" value="Rhodopsin_dom_fungi"/>
</dbReference>
<name>R7YXM9_CONA1</name>
<comment type="similarity">
    <text evidence="5">Belongs to the SAT4 family.</text>
</comment>
<evidence type="ECO:0000256" key="3">
    <source>
        <dbReference type="ARBA" id="ARBA00022989"/>
    </source>
</evidence>
<dbReference type="OrthoDB" id="5342292at2759"/>
<protein>
    <recommendedName>
        <fullName evidence="8">Rhodopsin domain-containing protein</fullName>
    </recommendedName>
</protein>
<accession>R7YXM9</accession>
<feature type="domain" description="Rhodopsin" evidence="8">
    <location>
        <begin position="20"/>
        <end position="193"/>
    </location>
</feature>
<evidence type="ECO:0000256" key="4">
    <source>
        <dbReference type="ARBA" id="ARBA00023136"/>
    </source>
</evidence>
<proteinExistence type="inferred from homology"/>
<organism evidence="9 10">
    <name type="scientific">Coniosporium apollinis (strain CBS 100218)</name>
    <name type="common">Rock-inhabiting black yeast</name>
    <dbReference type="NCBI Taxonomy" id="1168221"/>
    <lineage>
        <taxon>Eukaryota</taxon>
        <taxon>Fungi</taxon>
        <taxon>Dikarya</taxon>
        <taxon>Ascomycota</taxon>
        <taxon>Pezizomycotina</taxon>
        <taxon>Dothideomycetes</taxon>
        <taxon>Dothideomycetes incertae sedis</taxon>
        <taxon>Coniosporium</taxon>
    </lineage>
</organism>
<evidence type="ECO:0000259" key="8">
    <source>
        <dbReference type="Pfam" id="PF20684"/>
    </source>
</evidence>
<keyword evidence="3 7" id="KW-1133">Transmembrane helix</keyword>
<evidence type="ECO:0000256" key="7">
    <source>
        <dbReference type="SAM" id="Phobius"/>
    </source>
</evidence>
<feature type="transmembrane region" description="Helical" evidence="7">
    <location>
        <begin position="20"/>
        <end position="39"/>
    </location>
</feature>
<keyword evidence="2 7" id="KW-0812">Transmembrane</keyword>
<evidence type="ECO:0000256" key="2">
    <source>
        <dbReference type="ARBA" id="ARBA00022692"/>
    </source>
</evidence>
<dbReference type="eggNOG" id="ENOG502S2VF">
    <property type="taxonomic scope" value="Eukaryota"/>
</dbReference>
<feature type="transmembrane region" description="Helical" evidence="7">
    <location>
        <begin position="51"/>
        <end position="73"/>
    </location>
</feature>
<dbReference type="Proteomes" id="UP000016924">
    <property type="component" value="Unassembled WGS sequence"/>
</dbReference>
<keyword evidence="4 7" id="KW-0472">Membrane</keyword>
<dbReference type="Pfam" id="PF20684">
    <property type="entry name" value="Fung_rhodopsin"/>
    <property type="match status" value="1"/>
</dbReference>
<reference evidence="10" key="1">
    <citation type="submission" date="2012-06" db="EMBL/GenBank/DDBJ databases">
        <title>The genome sequence of Coniosporium apollinis CBS 100218.</title>
        <authorList>
            <consortium name="The Broad Institute Genome Sequencing Platform"/>
            <person name="Cuomo C."/>
            <person name="Gorbushina A."/>
            <person name="Noack S."/>
            <person name="Walker B."/>
            <person name="Young S.K."/>
            <person name="Zeng Q."/>
            <person name="Gargeya S."/>
            <person name="Fitzgerald M."/>
            <person name="Haas B."/>
            <person name="Abouelleil A."/>
            <person name="Alvarado L."/>
            <person name="Arachchi H.M."/>
            <person name="Berlin A.M."/>
            <person name="Chapman S.B."/>
            <person name="Goldberg J."/>
            <person name="Griggs A."/>
            <person name="Gujja S."/>
            <person name="Hansen M."/>
            <person name="Howarth C."/>
            <person name="Imamovic A."/>
            <person name="Larimer J."/>
            <person name="McCowan C."/>
            <person name="Montmayeur A."/>
            <person name="Murphy C."/>
            <person name="Neiman D."/>
            <person name="Pearson M."/>
            <person name="Priest M."/>
            <person name="Roberts A."/>
            <person name="Saif S."/>
            <person name="Shea T."/>
            <person name="Sisk P."/>
            <person name="Sykes S."/>
            <person name="Wortman J."/>
            <person name="Nusbaum C."/>
            <person name="Birren B."/>
        </authorList>
    </citation>
    <scope>NUCLEOTIDE SEQUENCE [LARGE SCALE GENOMIC DNA]</scope>
    <source>
        <strain evidence="10">CBS 100218</strain>
    </source>
</reference>
<dbReference type="PANTHER" id="PTHR33048:SF146">
    <property type="entry name" value="INTEGRAL MEMBRANE PROTEIN"/>
    <property type="match status" value="1"/>
</dbReference>
<feature type="transmembrane region" description="Helical" evidence="7">
    <location>
        <begin position="168"/>
        <end position="193"/>
    </location>
</feature>
<feature type="transmembrane region" description="Helical" evidence="7">
    <location>
        <begin position="132"/>
        <end position="153"/>
    </location>
</feature>
<keyword evidence="10" id="KW-1185">Reference proteome</keyword>
<gene>
    <name evidence="9" type="ORF">W97_05893</name>
</gene>
<evidence type="ECO:0000313" key="10">
    <source>
        <dbReference type="Proteomes" id="UP000016924"/>
    </source>
</evidence>
<sequence length="289" mass="32261">MDSAFHSLCVLEHLERPLHIYQFGIVWFKVALCISYLRLLACTNWRVYRRVIWIVIIIMVLGHTAFALGLIFICKPIEKAWKPYLPGHCLSAGPRNGVISGVSSFTIASDVVVAVLPIPILRKLNIKKMQRYGLCALFLLGLLTTVCSIFRFVQISRTALGDGDTTMLILWGTIEFNIGNIITSLPFLAPLVTREVRRLRSSRGFAPTREIERDSGQAVLPPRASDTITTTELSEQKSGSLMSDLDQPSEKTEERIIKTVGYQVTFLNEEDDVSCDWSPASRESNGGSV</sequence>
<evidence type="ECO:0000256" key="5">
    <source>
        <dbReference type="ARBA" id="ARBA00038359"/>
    </source>
</evidence>
<dbReference type="EMBL" id="JH767582">
    <property type="protein sequence ID" value="EON66647.1"/>
    <property type="molecule type" value="Genomic_DNA"/>
</dbReference>
<dbReference type="GO" id="GO:0016020">
    <property type="term" value="C:membrane"/>
    <property type="evidence" value="ECO:0007669"/>
    <property type="project" value="UniProtKB-SubCell"/>
</dbReference>
<comment type="subcellular location">
    <subcellularLocation>
        <location evidence="1">Membrane</location>
        <topology evidence="1">Multi-pass membrane protein</topology>
    </subcellularLocation>
</comment>